<keyword evidence="3" id="KW-0862">Zinc</keyword>
<dbReference type="GO" id="GO:0016925">
    <property type="term" value="P:protein sumoylation"/>
    <property type="evidence" value="ECO:0007669"/>
    <property type="project" value="TreeGrafter"/>
</dbReference>
<organism evidence="5 6">
    <name type="scientific">Stephania cephalantha</name>
    <dbReference type="NCBI Taxonomy" id="152367"/>
    <lineage>
        <taxon>Eukaryota</taxon>
        <taxon>Viridiplantae</taxon>
        <taxon>Streptophyta</taxon>
        <taxon>Embryophyta</taxon>
        <taxon>Tracheophyta</taxon>
        <taxon>Spermatophyta</taxon>
        <taxon>Magnoliopsida</taxon>
        <taxon>Ranunculales</taxon>
        <taxon>Menispermaceae</taxon>
        <taxon>Menispermoideae</taxon>
        <taxon>Cissampelideae</taxon>
        <taxon>Stephania</taxon>
    </lineage>
</organism>
<dbReference type="PANTHER" id="PTHR10782:SF102">
    <property type="entry name" value="E3 SUMO-PROTEIN LIGASE SIZ1"/>
    <property type="match status" value="1"/>
</dbReference>
<dbReference type="PANTHER" id="PTHR10782">
    <property type="entry name" value="ZINC FINGER MIZ DOMAIN-CONTAINING PROTEIN"/>
    <property type="match status" value="1"/>
</dbReference>
<dbReference type="GO" id="GO:0061665">
    <property type="term" value="F:SUMO ligase activity"/>
    <property type="evidence" value="ECO:0007669"/>
    <property type="project" value="TreeGrafter"/>
</dbReference>
<dbReference type="EMBL" id="JBBNAG010000002">
    <property type="protein sequence ID" value="KAK9158256.1"/>
    <property type="molecule type" value="Genomic_DNA"/>
</dbReference>
<reference evidence="5 6" key="1">
    <citation type="submission" date="2024-01" db="EMBL/GenBank/DDBJ databases">
        <title>Genome assemblies of Stephania.</title>
        <authorList>
            <person name="Yang L."/>
        </authorList>
    </citation>
    <scope>NUCLEOTIDE SEQUENCE [LARGE SCALE GENOMIC DNA]</scope>
    <source>
        <strain evidence="5">JXDWG</strain>
        <tissue evidence="5">Leaf</tissue>
    </source>
</reference>
<keyword evidence="2" id="KW-0863">Zinc-finger</keyword>
<feature type="domain" description="SAP" evidence="4">
    <location>
        <begin position="11"/>
        <end position="45"/>
    </location>
</feature>
<dbReference type="Proteomes" id="UP001419268">
    <property type="component" value="Unassembled WGS sequence"/>
</dbReference>
<dbReference type="InterPro" id="IPR013083">
    <property type="entry name" value="Znf_RING/FYVE/PHD"/>
</dbReference>
<dbReference type="InterPro" id="IPR036361">
    <property type="entry name" value="SAP_dom_sf"/>
</dbReference>
<dbReference type="CDD" id="cd15570">
    <property type="entry name" value="PHD_Bye1p_SIZ1_like"/>
    <property type="match status" value="1"/>
</dbReference>
<dbReference type="SMART" id="SM00249">
    <property type="entry name" value="PHD"/>
    <property type="match status" value="1"/>
</dbReference>
<sequence length="227" mass="25483">MDLVSSCKEKLAYFRLKELKDVLGKLGLAKQGKKQDLMDRVLAMLSDEQGSKAHSWAKKNSIGKEGVAKIIDDTYRKMGIPGASDLASSGHSGSDTNKVKFKEEDDSFQFDTNIRCPCGNSLSTDSLIQCEDPKCHVWQHMSCVIIPEKPMDGAQPERPPRFYCEICRVSRADPALAKAVTSKLAGIWCQGLAPPRRPMWYPKELARRHACFSRAWYIYFPRVIGDP</sequence>
<evidence type="ECO:0000313" key="5">
    <source>
        <dbReference type="EMBL" id="KAK9158256.1"/>
    </source>
</evidence>
<keyword evidence="6" id="KW-1185">Reference proteome</keyword>
<evidence type="ECO:0000259" key="4">
    <source>
        <dbReference type="PROSITE" id="PS50800"/>
    </source>
</evidence>
<dbReference type="InterPro" id="IPR019786">
    <property type="entry name" value="Zinc_finger_PHD-type_CS"/>
</dbReference>
<dbReference type="GO" id="GO:0008270">
    <property type="term" value="F:zinc ion binding"/>
    <property type="evidence" value="ECO:0007669"/>
    <property type="project" value="UniProtKB-KW"/>
</dbReference>
<dbReference type="GO" id="GO:0000785">
    <property type="term" value="C:chromatin"/>
    <property type="evidence" value="ECO:0007669"/>
    <property type="project" value="TreeGrafter"/>
</dbReference>
<protein>
    <recommendedName>
        <fullName evidence="4">SAP domain-containing protein</fullName>
    </recommendedName>
</protein>
<dbReference type="FunFam" id="1.10.720.30:FF:000014">
    <property type="entry name" value="E3 SUMO-protein ligase SIZ1"/>
    <property type="match status" value="1"/>
</dbReference>
<name>A0AAP0KT57_9MAGN</name>
<dbReference type="InterPro" id="IPR011011">
    <property type="entry name" value="Znf_FYVE_PHD"/>
</dbReference>
<evidence type="ECO:0000313" key="6">
    <source>
        <dbReference type="Proteomes" id="UP001419268"/>
    </source>
</evidence>
<keyword evidence="1" id="KW-0479">Metal-binding</keyword>
<evidence type="ECO:0000256" key="1">
    <source>
        <dbReference type="ARBA" id="ARBA00022723"/>
    </source>
</evidence>
<dbReference type="SMART" id="SM00513">
    <property type="entry name" value="SAP"/>
    <property type="match status" value="1"/>
</dbReference>
<dbReference type="SUPFAM" id="SSF68906">
    <property type="entry name" value="SAP domain"/>
    <property type="match status" value="1"/>
</dbReference>
<dbReference type="Pfam" id="PF02037">
    <property type="entry name" value="SAP"/>
    <property type="match status" value="1"/>
</dbReference>
<evidence type="ECO:0000256" key="3">
    <source>
        <dbReference type="ARBA" id="ARBA00022833"/>
    </source>
</evidence>
<dbReference type="InterPro" id="IPR001965">
    <property type="entry name" value="Znf_PHD"/>
</dbReference>
<accession>A0AAP0KT57</accession>
<dbReference type="Gene3D" id="3.30.40.10">
    <property type="entry name" value="Zinc/RING finger domain, C3HC4 (zinc finger)"/>
    <property type="match status" value="1"/>
</dbReference>
<proteinExistence type="predicted"/>
<dbReference type="AlphaFoldDB" id="A0AAP0KT57"/>
<dbReference type="PROSITE" id="PS01359">
    <property type="entry name" value="ZF_PHD_1"/>
    <property type="match status" value="1"/>
</dbReference>
<dbReference type="SUPFAM" id="SSF57903">
    <property type="entry name" value="FYVE/PHD zinc finger"/>
    <property type="match status" value="1"/>
</dbReference>
<dbReference type="PROSITE" id="PS50800">
    <property type="entry name" value="SAP"/>
    <property type="match status" value="1"/>
</dbReference>
<comment type="caution">
    <text evidence="5">The sequence shown here is derived from an EMBL/GenBank/DDBJ whole genome shotgun (WGS) entry which is preliminary data.</text>
</comment>
<evidence type="ECO:0000256" key="2">
    <source>
        <dbReference type="ARBA" id="ARBA00022771"/>
    </source>
</evidence>
<dbReference type="Gene3D" id="1.10.720.30">
    <property type="entry name" value="SAP domain"/>
    <property type="match status" value="1"/>
</dbReference>
<gene>
    <name evidence="5" type="ORF">Scep_004830</name>
</gene>
<dbReference type="InterPro" id="IPR003034">
    <property type="entry name" value="SAP_dom"/>
</dbReference>